<dbReference type="PANTHER" id="PTHR46547:SF7">
    <property type="entry name" value="ZINC FINGER PROTEIN GIS"/>
    <property type="match status" value="1"/>
</dbReference>
<keyword evidence="5" id="KW-1185">Reference proteome</keyword>
<feature type="region of interest" description="Disordered" evidence="2">
    <location>
        <begin position="46"/>
        <end position="75"/>
    </location>
</feature>
<dbReference type="Pfam" id="PF13912">
    <property type="entry name" value="zf-C2H2_6"/>
    <property type="match status" value="1"/>
</dbReference>
<name>A0ABD3C200_9LAMI</name>
<evidence type="ECO:0000313" key="5">
    <source>
        <dbReference type="Proteomes" id="UP001632038"/>
    </source>
</evidence>
<dbReference type="Gene3D" id="3.30.160.60">
    <property type="entry name" value="Classic Zinc Finger"/>
    <property type="match status" value="1"/>
</dbReference>
<evidence type="ECO:0000313" key="4">
    <source>
        <dbReference type="EMBL" id="KAL3623803.1"/>
    </source>
</evidence>
<reference evidence="5" key="1">
    <citation type="journal article" date="2024" name="IScience">
        <title>Strigolactones Initiate the Formation of Haustorium-like Structures in Castilleja.</title>
        <authorList>
            <person name="Buerger M."/>
            <person name="Peterson D."/>
            <person name="Chory J."/>
        </authorList>
    </citation>
    <scope>NUCLEOTIDE SEQUENCE [LARGE SCALE GENOMIC DNA]</scope>
</reference>
<evidence type="ECO:0000256" key="2">
    <source>
        <dbReference type="SAM" id="MobiDB-lite"/>
    </source>
</evidence>
<protein>
    <recommendedName>
        <fullName evidence="3">C2H2-type domain-containing protein</fullName>
    </recommendedName>
</protein>
<dbReference type="InterPro" id="IPR044291">
    <property type="entry name" value="GIS/GIS2/ZFP8"/>
</dbReference>
<dbReference type="AlphaFoldDB" id="A0ABD3C200"/>
<dbReference type="SUPFAM" id="SSF57667">
    <property type="entry name" value="beta-beta-alpha zinc fingers"/>
    <property type="match status" value="1"/>
</dbReference>
<dbReference type="PROSITE" id="PS00028">
    <property type="entry name" value="ZINC_FINGER_C2H2_1"/>
    <property type="match status" value="1"/>
</dbReference>
<feature type="domain" description="C2H2-type" evidence="3">
    <location>
        <begin position="82"/>
        <end position="109"/>
    </location>
</feature>
<keyword evidence="1" id="KW-0862">Zinc</keyword>
<accession>A0ABD3C200</accession>
<dbReference type="Proteomes" id="UP001632038">
    <property type="component" value="Unassembled WGS sequence"/>
</dbReference>
<keyword evidence="1" id="KW-0863">Zinc-finger</keyword>
<dbReference type="InterPro" id="IPR013087">
    <property type="entry name" value="Znf_C2H2_type"/>
</dbReference>
<feature type="compositionally biased region" description="Low complexity" evidence="2">
    <location>
        <begin position="50"/>
        <end position="68"/>
    </location>
</feature>
<dbReference type="InterPro" id="IPR036236">
    <property type="entry name" value="Znf_C2H2_sf"/>
</dbReference>
<evidence type="ECO:0000256" key="1">
    <source>
        <dbReference type="PROSITE-ProRule" id="PRU00042"/>
    </source>
</evidence>
<gene>
    <name evidence="4" type="ORF">CASFOL_032619</name>
</gene>
<dbReference type="PANTHER" id="PTHR46547">
    <property type="entry name" value="ZINC FINGER PROTEIN GIS"/>
    <property type="match status" value="1"/>
</dbReference>
<sequence>MEKIDRETRDFMNVESFSELPFIRPAPPPLKETNVNGRAIIRLFGQDFGNNNNNTNTLQSNSTENNSNAQDGDSNNITNRKFECHYCFRNFPTSQALGGHQNAHKRERQQAKRAHLQSSIGLSDGTHVYGLMNYYNRVPRLSTGYHSWYNGTTSLYSNVYNTRLHAGYVSSYNASPQSQPINGCSLGLWRNIPTAHFGSSPQQNPLLYESKPDMQDHMSLDLHL</sequence>
<dbReference type="PROSITE" id="PS50157">
    <property type="entry name" value="ZINC_FINGER_C2H2_2"/>
    <property type="match status" value="1"/>
</dbReference>
<organism evidence="4 5">
    <name type="scientific">Castilleja foliolosa</name>
    <dbReference type="NCBI Taxonomy" id="1961234"/>
    <lineage>
        <taxon>Eukaryota</taxon>
        <taxon>Viridiplantae</taxon>
        <taxon>Streptophyta</taxon>
        <taxon>Embryophyta</taxon>
        <taxon>Tracheophyta</taxon>
        <taxon>Spermatophyta</taxon>
        <taxon>Magnoliopsida</taxon>
        <taxon>eudicotyledons</taxon>
        <taxon>Gunneridae</taxon>
        <taxon>Pentapetalae</taxon>
        <taxon>asterids</taxon>
        <taxon>lamiids</taxon>
        <taxon>Lamiales</taxon>
        <taxon>Orobanchaceae</taxon>
        <taxon>Pedicularideae</taxon>
        <taxon>Castillejinae</taxon>
        <taxon>Castilleja</taxon>
    </lineage>
</organism>
<evidence type="ECO:0000259" key="3">
    <source>
        <dbReference type="PROSITE" id="PS50157"/>
    </source>
</evidence>
<dbReference type="GO" id="GO:0008270">
    <property type="term" value="F:zinc ion binding"/>
    <property type="evidence" value="ECO:0007669"/>
    <property type="project" value="UniProtKB-KW"/>
</dbReference>
<proteinExistence type="predicted"/>
<keyword evidence="1" id="KW-0479">Metal-binding</keyword>
<comment type="caution">
    <text evidence="4">The sequence shown here is derived from an EMBL/GenBank/DDBJ whole genome shotgun (WGS) entry which is preliminary data.</text>
</comment>
<dbReference type="EMBL" id="JAVIJP010000054">
    <property type="protein sequence ID" value="KAL3623803.1"/>
    <property type="molecule type" value="Genomic_DNA"/>
</dbReference>